<name>A0A8J6PL26_9HYPH</name>
<feature type="region of interest" description="Disordered" evidence="1">
    <location>
        <begin position="1"/>
        <end position="76"/>
    </location>
</feature>
<dbReference type="AlphaFoldDB" id="A0A8J6PL26"/>
<organism evidence="2 3">
    <name type="scientific">Oryzicola mucosus</name>
    <dbReference type="NCBI Taxonomy" id="2767425"/>
    <lineage>
        <taxon>Bacteria</taxon>
        <taxon>Pseudomonadati</taxon>
        <taxon>Pseudomonadota</taxon>
        <taxon>Alphaproteobacteria</taxon>
        <taxon>Hyphomicrobiales</taxon>
        <taxon>Phyllobacteriaceae</taxon>
        <taxon>Oryzicola</taxon>
    </lineage>
</organism>
<protein>
    <submittedName>
        <fullName evidence="2">Uncharacterized protein</fullName>
    </submittedName>
</protein>
<feature type="compositionally biased region" description="Basic and acidic residues" evidence="1">
    <location>
        <begin position="54"/>
        <end position="76"/>
    </location>
</feature>
<proteinExistence type="predicted"/>
<dbReference type="EMBL" id="JACVVX010000001">
    <property type="protein sequence ID" value="MBD0413347.1"/>
    <property type="molecule type" value="Genomic_DNA"/>
</dbReference>
<dbReference type="RefSeq" id="WP_188162785.1">
    <property type="nucleotide sequence ID" value="NZ_JACVVX010000001.1"/>
</dbReference>
<comment type="caution">
    <text evidence="2">The sequence shown here is derived from an EMBL/GenBank/DDBJ whole genome shotgun (WGS) entry which is preliminary data.</text>
</comment>
<sequence length="76" mass="8761">MTRTTKAPGPLHPDPVPESKDEKQRALEERVERLEKRLDETLTEKGASHVRSSHGPDERRDELHKAVDRALERRGK</sequence>
<gene>
    <name evidence="2" type="ORF">ICI42_01585</name>
</gene>
<keyword evidence="3" id="KW-1185">Reference proteome</keyword>
<evidence type="ECO:0000313" key="3">
    <source>
        <dbReference type="Proteomes" id="UP000643405"/>
    </source>
</evidence>
<reference evidence="2" key="1">
    <citation type="submission" date="2020-09" db="EMBL/GenBank/DDBJ databases">
        <title>Genome seq and assembly of Tianweitania sp.</title>
        <authorList>
            <person name="Chhetri G."/>
        </authorList>
    </citation>
    <scope>NUCLEOTIDE SEQUENCE</scope>
    <source>
        <strain evidence="2">Rool2</strain>
    </source>
</reference>
<evidence type="ECO:0000313" key="2">
    <source>
        <dbReference type="EMBL" id="MBD0413347.1"/>
    </source>
</evidence>
<evidence type="ECO:0000256" key="1">
    <source>
        <dbReference type="SAM" id="MobiDB-lite"/>
    </source>
</evidence>
<feature type="compositionally biased region" description="Basic and acidic residues" evidence="1">
    <location>
        <begin position="15"/>
        <end position="47"/>
    </location>
</feature>
<dbReference type="Proteomes" id="UP000643405">
    <property type="component" value="Unassembled WGS sequence"/>
</dbReference>
<accession>A0A8J6PL26</accession>